<dbReference type="Pfam" id="PF00144">
    <property type="entry name" value="Beta-lactamase"/>
    <property type="match status" value="1"/>
</dbReference>
<dbReference type="InterPro" id="IPR012338">
    <property type="entry name" value="Beta-lactam/transpept-like"/>
</dbReference>
<keyword evidence="3" id="KW-1185">Reference proteome</keyword>
<dbReference type="RefSeq" id="WP_251781212.1">
    <property type="nucleotide sequence ID" value="NZ_JAMKFE010000021.1"/>
</dbReference>
<dbReference type="PANTHER" id="PTHR43283">
    <property type="entry name" value="BETA-LACTAMASE-RELATED"/>
    <property type="match status" value="1"/>
</dbReference>
<dbReference type="Proteomes" id="UP001165541">
    <property type="component" value="Unassembled WGS sequence"/>
</dbReference>
<sequence length="315" mass="33980">MSEDLQAQREALVGLPETIATSFTDVESVVVLRGGHVVFEYYQPGSNQDTLRDTQSVTKSVLSMLVGIAADEGAIASLDQPIAALLPAGTTVTADADRAPVTVRHLLTMRAGFAPSGRVSRAESDHPQYLANRPVKAPPGAEFLYDDLAANLLAIALENATRQGVSELAQKKLFGPLGIDLFDWKKGPNGHHYGSSGLRLRTRDMAKLGQLMLQQGVWNEQQLISKSYAGEAVQRQTSADQPAYGYMWWLPPSGTASQTFFASGFGGQLIWVHKPLDLVVATTAAATASSQARGHAMKLVREDIFRLITRPAPAR</sequence>
<dbReference type="SUPFAM" id="SSF56601">
    <property type="entry name" value="beta-lactamase/transpeptidase-like"/>
    <property type="match status" value="1"/>
</dbReference>
<comment type="caution">
    <text evidence="2">The sequence shown here is derived from an EMBL/GenBank/DDBJ whole genome shotgun (WGS) entry which is preliminary data.</text>
</comment>
<dbReference type="EMBL" id="JAMKFE010000021">
    <property type="protein sequence ID" value="MCM5682668.1"/>
    <property type="molecule type" value="Genomic_DNA"/>
</dbReference>
<organism evidence="2 3">
    <name type="scientific">Caldimonas mangrovi</name>
    <dbReference type="NCBI Taxonomy" id="2944811"/>
    <lineage>
        <taxon>Bacteria</taxon>
        <taxon>Pseudomonadati</taxon>
        <taxon>Pseudomonadota</taxon>
        <taxon>Betaproteobacteria</taxon>
        <taxon>Burkholderiales</taxon>
        <taxon>Sphaerotilaceae</taxon>
        <taxon>Caldimonas</taxon>
    </lineage>
</organism>
<dbReference type="InterPro" id="IPR050789">
    <property type="entry name" value="Diverse_Enzym_Activities"/>
</dbReference>
<evidence type="ECO:0000313" key="2">
    <source>
        <dbReference type="EMBL" id="MCM5682668.1"/>
    </source>
</evidence>
<gene>
    <name evidence="2" type="ORF">M8A51_24315</name>
</gene>
<dbReference type="Gene3D" id="3.40.710.10">
    <property type="entry name" value="DD-peptidase/beta-lactamase superfamily"/>
    <property type="match status" value="1"/>
</dbReference>
<evidence type="ECO:0000259" key="1">
    <source>
        <dbReference type="Pfam" id="PF00144"/>
    </source>
</evidence>
<accession>A0ABT0YXV4</accession>
<protein>
    <submittedName>
        <fullName evidence="2">Beta-lactamase family protein</fullName>
    </submittedName>
</protein>
<dbReference type="InterPro" id="IPR001466">
    <property type="entry name" value="Beta-lactam-related"/>
</dbReference>
<evidence type="ECO:0000313" key="3">
    <source>
        <dbReference type="Proteomes" id="UP001165541"/>
    </source>
</evidence>
<feature type="domain" description="Beta-lactamase-related" evidence="1">
    <location>
        <begin position="28"/>
        <end position="289"/>
    </location>
</feature>
<proteinExistence type="predicted"/>
<reference evidence="2" key="1">
    <citation type="submission" date="2022-05" db="EMBL/GenBank/DDBJ databases">
        <title>Schlegelella sp. nov., isolated from mangrove soil.</title>
        <authorList>
            <person name="Liu Y."/>
            <person name="Ge X."/>
            <person name="Liu W."/>
        </authorList>
    </citation>
    <scope>NUCLEOTIDE SEQUENCE</scope>
    <source>
        <strain evidence="2">S2-27</strain>
    </source>
</reference>
<dbReference type="PANTHER" id="PTHR43283:SF7">
    <property type="entry name" value="BETA-LACTAMASE-RELATED DOMAIN-CONTAINING PROTEIN"/>
    <property type="match status" value="1"/>
</dbReference>
<name>A0ABT0YXV4_9BURK</name>